<name>A0A401JCX5_9PROT</name>
<evidence type="ECO:0000256" key="1">
    <source>
        <dbReference type="SAM" id="MobiDB-lite"/>
    </source>
</evidence>
<gene>
    <name evidence="2" type="ORF">SFMTTN_1302</name>
</gene>
<proteinExistence type="predicted"/>
<feature type="compositionally biased region" description="Low complexity" evidence="1">
    <location>
        <begin position="43"/>
        <end position="61"/>
    </location>
</feature>
<accession>A0A401JCX5</accession>
<dbReference type="AlphaFoldDB" id="A0A401JCX5"/>
<evidence type="ECO:0000313" key="3">
    <source>
        <dbReference type="Proteomes" id="UP000286806"/>
    </source>
</evidence>
<dbReference type="Proteomes" id="UP000286806">
    <property type="component" value="Unassembled WGS sequence"/>
</dbReference>
<keyword evidence="3" id="KW-1185">Reference proteome</keyword>
<sequence length="61" mass="6937">MAFWLAACGQQKPSQPPLPKTPSDSRLFDMQRDELQRAKAVEQTVQQQSQAQQHAIDQQSQ</sequence>
<feature type="region of interest" description="Disordered" evidence="1">
    <location>
        <begin position="1"/>
        <end position="26"/>
    </location>
</feature>
<comment type="caution">
    <text evidence="2">The sequence shown here is derived from an EMBL/GenBank/DDBJ whole genome shotgun (WGS) entry which is preliminary data.</text>
</comment>
<protein>
    <submittedName>
        <fullName evidence="2">Uncharacterized protein</fullName>
    </submittedName>
</protein>
<reference evidence="2 3" key="1">
    <citation type="journal article" date="2019" name="Front. Microbiol.">
        <title>Genomes of Neutrophilic Sulfur-Oxidizing Chemolithoautotrophs Representing 9 Proteobacterial Species From 8 Genera.</title>
        <authorList>
            <person name="Watanabe T."/>
            <person name="Kojima H."/>
            <person name="Umezawa K."/>
            <person name="Hori C."/>
            <person name="Takasuka T.E."/>
            <person name="Kato Y."/>
            <person name="Fukui M."/>
        </authorList>
    </citation>
    <scope>NUCLEOTIDE SEQUENCE [LARGE SCALE GENOMIC DNA]</scope>
    <source>
        <strain evidence="2 3">TTN</strain>
    </source>
</reference>
<feature type="region of interest" description="Disordered" evidence="1">
    <location>
        <begin position="38"/>
        <end position="61"/>
    </location>
</feature>
<organism evidence="2 3">
    <name type="scientific">Sulfuriferula multivorans</name>
    <dbReference type="NCBI Taxonomy" id="1559896"/>
    <lineage>
        <taxon>Bacteria</taxon>
        <taxon>Pseudomonadati</taxon>
        <taxon>Pseudomonadota</taxon>
        <taxon>Betaproteobacteria</taxon>
        <taxon>Nitrosomonadales</taxon>
        <taxon>Sulfuricellaceae</taxon>
        <taxon>Sulfuriferula</taxon>
    </lineage>
</organism>
<dbReference type="EMBL" id="BGOW01000012">
    <property type="protein sequence ID" value="GBL45493.1"/>
    <property type="molecule type" value="Genomic_DNA"/>
</dbReference>
<evidence type="ECO:0000313" key="2">
    <source>
        <dbReference type="EMBL" id="GBL45493.1"/>
    </source>
</evidence>
<dbReference type="RefSeq" id="WP_124704317.1">
    <property type="nucleotide sequence ID" value="NZ_BGOW01000012.1"/>
</dbReference>